<dbReference type="InterPro" id="IPR023011">
    <property type="entry name" value="ATP_synth_F0_asu_AS"/>
</dbReference>
<dbReference type="GO" id="GO:0005743">
    <property type="term" value="C:mitochondrial inner membrane"/>
    <property type="evidence" value="ECO:0007669"/>
    <property type="project" value="UniProtKB-SubCell"/>
</dbReference>
<dbReference type="CDD" id="cd00310">
    <property type="entry name" value="ATP-synt_Fo_a_6"/>
    <property type="match status" value="1"/>
</dbReference>
<protein>
    <recommendedName>
        <fullName evidence="11">ATP synthase subunit a</fullName>
    </recommendedName>
</protein>
<dbReference type="PANTHER" id="PTHR11410">
    <property type="entry name" value="ATP SYNTHASE SUBUNIT A"/>
    <property type="match status" value="1"/>
</dbReference>
<evidence type="ECO:0000256" key="8">
    <source>
        <dbReference type="ARBA" id="ARBA00023065"/>
    </source>
</evidence>
<keyword evidence="9 12" id="KW-0472">Membrane</keyword>
<dbReference type="PANTHER" id="PTHR11410:SF0">
    <property type="entry name" value="ATP SYNTHASE SUBUNIT A"/>
    <property type="match status" value="1"/>
</dbReference>
<dbReference type="RefSeq" id="YP_009139045.1">
    <property type="nucleotide sequence ID" value="NC_027087.1"/>
</dbReference>
<dbReference type="GeneID" id="24285875"/>
<feature type="transmembrane region" description="Helical" evidence="12">
    <location>
        <begin position="186"/>
        <end position="219"/>
    </location>
</feature>
<evidence type="ECO:0000256" key="1">
    <source>
        <dbReference type="ARBA" id="ARBA00004141"/>
    </source>
</evidence>
<evidence type="ECO:0000256" key="5">
    <source>
        <dbReference type="ARBA" id="ARBA00022692"/>
    </source>
</evidence>
<evidence type="ECO:0000256" key="2">
    <source>
        <dbReference type="ARBA" id="ARBA00006810"/>
    </source>
</evidence>
<feature type="transmembrane region" description="Helical" evidence="12">
    <location>
        <begin position="126"/>
        <end position="146"/>
    </location>
</feature>
<dbReference type="InterPro" id="IPR035908">
    <property type="entry name" value="F0_ATP_A_sf"/>
</dbReference>
<name>A0A0U1ZZ45_CACCO</name>
<keyword evidence="10" id="KW-0066">ATP synthesis</keyword>
<evidence type="ECO:0000256" key="6">
    <source>
        <dbReference type="ARBA" id="ARBA00022781"/>
    </source>
</evidence>
<evidence type="ECO:0000256" key="9">
    <source>
        <dbReference type="ARBA" id="ARBA00023136"/>
    </source>
</evidence>
<dbReference type="GO" id="GO:0046933">
    <property type="term" value="F:proton-transporting ATP synthase activity, rotational mechanism"/>
    <property type="evidence" value="ECO:0007669"/>
    <property type="project" value="TreeGrafter"/>
</dbReference>
<dbReference type="GO" id="GO:0045259">
    <property type="term" value="C:proton-transporting ATP synthase complex"/>
    <property type="evidence" value="ECO:0007669"/>
    <property type="project" value="UniProtKB-KW"/>
</dbReference>
<dbReference type="Pfam" id="PF00119">
    <property type="entry name" value="ATP-synt_A"/>
    <property type="match status" value="1"/>
</dbReference>
<comment type="similarity">
    <text evidence="2">Belongs to the ATPase A chain family.</text>
</comment>
<feature type="transmembrane region" description="Helical" evidence="12">
    <location>
        <begin position="65"/>
        <end position="86"/>
    </location>
</feature>
<organism evidence="13">
    <name type="scientific">Cacopsylla coccinea</name>
    <name type="common">Psyllid</name>
    <name type="synonym">Psylla coccinea</name>
    <dbReference type="NCBI Taxonomy" id="1646117"/>
    <lineage>
        <taxon>Eukaryota</taxon>
        <taxon>Metazoa</taxon>
        <taxon>Ecdysozoa</taxon>
        <taxon>Arthropoda</taxon>
        <taxon>Hexapoda</taxon>
        <taxon>Insecta</taxon>
        <taxon>Pterygota</taxon>
        <taxon>Neoptera</taxon>
        <taxon>Paraneoptera</taxon>
        <taxon>Hemiptera</taxon>
        <taxon>Sternorrhyncha</taxon>
        <taxon>Psylloidea</taxon>
        <taxon>Psyllidae</taxon>
        <taxon>Psyllinae</taxon>
        <taxon>Cacopsylla</taxon>
    </lineage>
</organism>
<keyword evidence="13" id="KW-0496">Mitochondrion</keyword>
<proteinExistence type="inferred from homology"/>
<keyword evidence="7 12" id="KW-1133">Transmembrane helix</keyword>
<dbReference type="SUPFAM" id="SSF81336">
    <property type="entry name" value="F1F0 ATP synthase subunit A"/>
    <property type="match status" value="1"/>
</dbReference>
<sequence length="224" mass="25424">MMMSLFSMFDPTAAFLIPLNWLLILIVLLFLPIPMWKFNSQSLMMFQILIKSLNKEFKALFSNTILIKGATLLPLALFMMIMINNITSNFPYTFCSSAHLVFSLALSIPIWTSIVLFYWSTLTKSMMAHLVPSGTPNILMPLMVLIELTSNFIRPMALAVRLTANLIAGHLLMALLGNTFNPSSYLWMMILLLQTLFLSFELMVGMIQSYVFSVLMTLYSSEMS</sequence>
<evidence type="ECO:0000256" key="12">
    <source>
        <dbReference type="SAM" id="Phobius"/>
    </source>
</evidence>
<dbReference type="Gene3D" id="1.20.120.220">
    <property type="entry name" value="ATP synthase, F0 complex, subunit A"/>
    <property type="match status" value="1"/>
</dbReference>
<dbReference type="CTD" id="4508"/>
<dbReference type="InterPro" id="IPR045083">
    <property type="entry name" value="ATP_synth_F0_asu_bact/mt"/>
</dbReference>
<dbReference type="NCBIfam" id="TIGR01131">
    <property type="entry name" value="ATP_synt_6_or_A"/>
    <property type="match status" value="1"/>
</dbReference>
<dbReference type="EMBL" id="KP245955">
    <property type="protein sequence ID" value="AKE49760.1"/>
    <property type="molecule type" value="Genomic_DNA"/>
</dbReference>
<evidence type="ECO:0000256" key="11">
    <source>
        <dbReference type="RuleBase" id="RU004450"/>
    </source>
</evidence>
<dbReference type="AlphaFoldDB" id="A0A0U1ZZ45"/>
<geneLocation type="mitochondrion" evidence="13"/>
<evidence type="ECO:0000256" key="3">
    <source>
        <dbReference type="ARBA" id="ARBA00022448"/>
    </source>
</evidence>
<keyword evidence="6" id="KW-0375">Hydrogen ion transport</keyword>
<keyword evidence="5 12" id="KW-0812">Transmembrane</keyword>
<keyword evidence="4" id="KW-0138">CF(0)</keyword>
<dbReference type="InterPro" id="IPR000568">
    <property type="entry name" value="ATP_synth_F0_asu"/>
</dbReference>
<evidence type="ECO:0000313" key="13">
    <source>
        <dbReference type="EMBL" id="AKE49760.1"/>
    </source>
</evidence>
<keyword evidence="8" id="KW-0406">Ion transport</keyword>
<reference evidence="13" key="1">
    <citation type="journal article" date="2015" name="Mitochondrial DNA">
        <title>Complete mitochondrial genome of Cacopsylla coccinae (Hemiptera: Psyllidae).</title>
        <authorList>
            <person name="Que S."/>
            <person name="Yu L."/>
            <person name="Xin T."/>
            <person name="Zou Z."/>
            <person name="Hu L."/>
            <person name="Xia B."/>
        </authorList>
    </citation>
    <scope>NUCLEOTIDE SEQUENCE</scope>
</reference>
<evidence type="ECO:0000256" key="7">
    <source>
        <dbReference type="ARBA" id="ARBA00022989"/>
    </source>
</evidence>
<keyword evidence="3" id="KW-0813">Transport</keyword>
<evidence type="ECO:0000256" key="10">
    <source>
        <dbReference type="ARBA" id="ARBA00023310"/>
    </source>
</evidence>
<feature type="transmembrane region" description="Helical" evidence="12">
    <location>
        <begin position="98"/>
        <end position="120"/>
    </location>
</feature>
<accession>A0A0U1ZZ45</accession>
<evidence type="ECO:0000256" key="4">
    <source>
        <dbReference type="ARBA" id="ARBA00022547"/>
    </source>
</evidence>
<comment type="subcellular location">
    <subcellularLocation>
        <location evidence="1">Membrane</location>
        <topology evidence="1">Multi-pass membrane protein</topology>
    </subcellularLocation>
    <subcellularLocation>
        <location evidence="11">Mitochondrion inner membrane</location>
        <topology evidence="11">Multi-pass membrane protein</topology>
    </subcellularLocation>
</comment>
<dbReference type="PROSITE" id="PS00449">
    <property type="entry name" value="ATPASE_A"/>
    <property type="match status" value="1"/>
</dbReference>
<feature type="transmembrane region" description="Helical" evidence="12">
    <location>
        <begin position="12"/>
        <end position="36"/>
    </location>
</feature>
<feature type="transmembrane region" description="Helical" evidence="12">
    <location>
        <begin position="158"/>
        <end position="180"/>
    </location>
</feature>
<dbReference type="PRINTS" id="PR00123">
    <property type="entry name" value="ATPASEA"/>
</dbReference>
<gene>
    <name evidence="13" type="primary">ATP6</name>
</gene>